<dbReference type="GO" id="GO:0044781">
    <property type="term" value="P:bacterial-type flagellum organization"/>
    <property type="evidence" value="ECO:0007669"/>
    <property type="project" value="InterPro"/>
</dbReference>
<protein>
    <submittedName>
        <fullName evidence="2">Flagellar assembly protein FliX</fullName>
    </submittedName>
</protein>
<dbReference type="EMBL" id="FLUO01000001">
    <property type="protein sequence ID" value="SBW01310.1"/>
    <property type="molecule type" value="Genomic_DNA"/>
</dbReference>
<dbReference type="InterPro" id="IPR019704">
    <property type="entry name" value="Flagellar_assmbl_FliX_class2"/>
</dbReference>
<reference evidence="2" key="1">
    <citation type="submission" date="2016-04" db="EMBL/GenBank/DDBJ databases">
        <authorList>
            <person name="Evans L.H."/>
            <person name="Alamgir A."/>
            <person name="Owens N."/>
            <person name="Weber N.D."/>
            <person name="Virtaneva K."/>
            <person name="Barbian K."/>
            <person name="Babar A."/>
            <person name="Rosenke K."/>
        </authorList>
    </citation>
    <scope>NUCLEOTIDE SEQUENCE</scope>
    <source>
        <strain evidence="2">86</strain>
    </source>
</reference>
<organism evidence="2">
    <name type="scientific">uncultured Alphaproteobacteria bacterium</name>
    <dbReference type="NCBI Taxonomy" id="91750"/>
    <lineage>
        <taxon>Bacteria</taxon>
        <taxon>Pseudomonadati</taxon>
        <taxon>Pseudomonadota</taxon>
        <taxon>Alphaproteobacteria</taxon>
        <taxon>environmental samples</taxon>
    </lineage>
</organism>
<gene>
    <name evidence="2" type="primary">fliX</name>
    <name evidence="2" type="ORF">KL86APRO_11408</name>
</gene>
<keyword evidence="2" id="KW-0282">Flagellum</keyword>
<dbReference type="Pfam" id="PF10768">
    <property type="entry name" value="FliX"/>
    <property type="match status" value="1"/>
</dbReference>
<dbReference type="AlphaFoldDB" id="A0A212JPI6"/>
<sequence length="149" mass="15600">MKVGSTGSTSGPQRVRKSDGKSQRVEGSGFAEFLGGPEAADGPQAVEGAVSLSGVEAILAAQSVDPDGGQAMRRRMAQRGEDVLDRLEGVRVGLLAGRVPKQDLADLARLVRGKREAGVDPRLGALLDEIELRAEVELAKLTRDLGAEV</sequence>
<evidence type="ECO:0000256" key="1">
    <source>
        <dbReference type="SAM" id="MobiDB-lite"/>
    </source>
</evidence>
<feature type="region of interest" description="Disordered" evidence="1">
    <location>
        <begin position="1"/>
        <end position="44"/>
    </location>
</feature>
<accession>A0A212JPI6</accession>
<evidence type="ECO:0000313" key="2">
    <source>
        <dbReference type="EMBL" id="SBW01310.1"/>
    </source>
</evidence>
<proteinExistence type="predicted"/>
<name>A0A212JPI6_9PROT</name>
<feature type="compositionally biased region" description="Polar residues" evidence="1">
    <location>
        <begin position="1"/>
        <end position="12"/>
    </location>
</feature>
<keyword evidence="2" id="KW-0969">Cilium</keyword>
<keyword evidence="2" id="KW-0966">Cell projection</keyword>